<evidence type="ECO:0000256" key="1">
    <source>
        <dbReference type="ARBA" id="ARBA00022690"/>
    </source>
</evidence>
<evidence type="ECO:0000313" key="5">
    <source>
        <dbReference type="EMBL" id="ACC98575.1"/>
    </source>
</evidence>
<dbReference type="RefSeq" id="WP_012415190.1">
    <property type="nucleotide sequence ID" value="NC_010644.1"/>
</dbReference>
<evidence type="ECO:0000256" key="2">
    <source>
        <dbReference type="ARBA" id="ARBA00022704"/>
    </source>
</evidence>
<evidence type="ECO:0000313" key="6">
    <source>
        <dbReference type="Proteomes" id="UP000001029"/>
    </source>
</evidence>
<dbReference type="SUPFAM" id="SSF141066">
    <property type="entry name" value="ICP-like"/>
    <property type="match status" value="1"/>
</dbReference>
<dbReference type="AlphaFoldDB" id="B2KDH9"/>
<protein>
    <recommendedName>
        <fullName evidence="4">Proteinase inhibitor I42 chagasin domain-containing protein</fullName>
    </recommendedName>
</protein>
<dbReference type="KEGG" id="emi:Emin_1022"/>
<feature type="chain" id="PRO_5002779885" description="Proteinase inhibitor I42 chagasin domain-containing protein" evidence="3">
    <location>
        <begin position="23"/>
        <end position="120"/>
    </location>
</feature>
<dbReference type="EMBL" id="CP001055">
    <property type="protein sequence ID" value="ACC98575.1"/>
    <property type="molecule type" value="Genomic_DNA"/>
</dbReference>
<feature type="signal peptide" evidence="3">
    <location>
        <begin position="1"/>
        <end position="22"/>
    </location>
</feature>
<reference evidence="5 6" key="1">
    <citation type="journal article" date="2009" name="Appl. Environ. Microbiol.">
        <title>Genomic analysis of 'Elusimicrobium minutum,' the first cultivated representative of the phylum 'Elusimicrobia' (formerly termite group 1).</title>
        <authorList>
            <person name="Herlemann D.P.R."/>
            <person name="Geissinger O."/>
            <person name="Ikeda-Ohtsubo W."/>
            <person name="Kunin V."/>
            <person name="Sun H."/>
            <person name="Lapidus A."/>
            <person name="Hugenholtz P."/>
            <person name="Brune A."/>
        </authorList>
    </citation>
    <scope>NUCLEOTIDE SEQUENCE [LARGE SCALE GENOMIC DNA]</scope>
    <source>
        <strain evidence="5 6">Pei191</strain>
    </source>
</reference>
<keyword evidence="6" id="KW-1185">Reference proteome</keyword>
<keyword evidence="1" id="KW-0646">Protease inhibitor</keyword>
<dbReference type="Pfam" id="PF09394">
    <property type="entry name" value="Inhibitor_I42"/>
    <property type="match status" value="1"/>
</dbReference>
<proteinExistence type="predicted"/>
<dbReference type="STRING" id="445932.Emin_1022"/>
<name>B2KDH9_ELUMP</name>
<dbReference type="GO" id="GO:0004869">
    <property type="term" value="F:cysteine-type endopeptidase inhibitor activity"/>
    <property type="evidence" value="ECO:0007669"/>
    <property type="project" value="UniProtKB-KW"/>
</dbReference>
<organism evidence="5 6">
    <name type="scientific">Elusimicrobium minutum (strain Pei191)</name>
    <dbReference type="NCBI Taxonomy" id="445932"/>
    <lineage>
        <taxon>Bacteria</taxon>
        <taxon>Pseudomonadati</taxon>
        <taxon>Elusimicrobiota</taxon>
        <taxon>Elusimicrobia</taxon>
        <taxon>Elusimicrobiales</taxon>
        <taxon>Elusimicrobiaceae</taxon>
        <taxon>Elusimicrobium</taxon>
    </lineage>
</organism>
<accession>B2KDH9</accession>
<keyword evidence="2" id="KW-0789">Thiol protease inhibitor</keyword>
<dbReference type="Proteomes" id="UP000001029">
    <property type="component" value="Chromosome"/>
</dbReference>
<evidence type="ECO:0000256" key="3">
    <source>
        <dbReference type="SAM" id="SignalP"/>
    </source>
</evidence>
<dbReference type="Gene3D" id="2.60.40.2020">
    <property type="match status" value="1"/>
</dbReference>
<dbReference type="HOGENOM" id="CLU_2045991_0_0_0"/>
<dbReference type="InterPro" id="IPR036331">
    <property type="entry name" value="Chagasin-like_sf"/>
</dbReference>
<dbReference type="InterPro" id="IPR018990">
    <property type="entry name" value="Prot_inh_I42_chagasin"/>
</dbReference>
<keyword evidence="3" id="KW-0732">Signal</keyword>
<evidence type="ECO:0000259" key="4">
    <source>
        <dbReference type="Pfam" id="PF09394"/>
    </source>
</evidence>
<feature type="domain" description="Proteinase inhibitor I42 chagasin" evidence="4">
    <location>
        <begin position="27"/>
        <end position="106"/>
    </location>
</feature>
<gene>
    <name evidence="5" type="ordered locus">Emin_1022</name>
</gene>
<sequence length="120" mass="12879">MKKAVLLMIVSLSVFCAGCASKQVVSARSGTSLEVSLESNPSSGYDLEVSEPEALKKVIFVNSLFLPADPMDLSKGGTETFLFNVKNAETGQETVKFVKVKNIKGKKKIKSGPVVIIDIK</sequence>